<proteinExistence type="predicted"/>
<accession>A0A7D4KR51</accession>
<dbReference type="Proteomes" id="UP000769484">
    <property type="component" value="Unassembled WGS sequence"/>
</dbReference>
<organism evidence="1 2">
    <name type="scientific">Rothia dentocariosa</name>
    <dbReference type="NCBI Taxonomy" id="2047"/>
    <lineage>
        <taxon>Bacteria</taxon>
        <taxon>Bacillati</taxon>
        <taxon>Actinomycetota</taxon>
        <taxon>Actinomycetes</taxon>
        <taxon>Micrococcales</taxon>
        <taxon>Micrococcaceae</taxon>
        <taxon>Rothia</taxon>
    </lineage>
</organism>
<dbReference type="AlphaFoldDB" id="A0A7D4KR51"/>
<protein>
    <submittedName>
        <fullName evidence="1">Uncharacterized protein</fullName>
    </submittedName>
</protein>
<evidence type="ECO:0000313" key="1">
    <source>
        <dbReference type="EMBL" id="MBF1649142.1"/>
    </source>
</evidence>
<name>A0A7D4KR51_9MICC</name>
<sequence>MPGAESKPTKTCAQDKLGQVVHWIGKPEAEARFGAPARERSGMHALISALRI</sequence>
<comment type="caution">
    <text evidence="1">The sequence shown here is derived from an EMBL/GenBank/DDBJ whole genome shotgun (WGS) entry which is preliminary data.</text>
</comment>
<dbReference type="EMBL" id="JABZXJ010000009">
    <property type="protein sequence ID" value="MBF1649142.1"/>
    <property type="molecule type" value="Genomic_DNA"/>
</dbReference>
<evidence type="ECO:0000313" key="2">
    <source>
        <dbReference type="Proteomes" id="UP000769484"/>
    </source>
</evidence>
<dbReference type="RefSeq" id="WP_004005133.1">
    <property type="nucleotide sequence ID" value="NZ_CAUTCD010000024.1"/>
</dbReference>
<reference evidence="1" key="1">
    <citation type="submission" date="2020-04" db="EMBL/GenBank/DDBJ databases">
        <title>Deep metagenomics examines the oral microbiome during advanced dental caries in children, revealing novel taxa and co-occurrences with host molecules.</title>
        <authorList>
            <person name="Baker J.L."/>
            <person name="Morton J.T."/>
            <person name="Dinis M."/>
            <person name="Alvarez R."/>
            <person name="Tran N.C."/>
            <person name="Knight R."/>
            <person name="Edlund A."/>
        </authorList>
    </citation>
    <scope>NUCLEOTIDE SEQUENCE</scope>
    <source>
        <strain evidence="1">JCVI_47_bin.4</strain>
    </source>
</reference>
<gene>
    <name evidence="1" type="ORF">HXO56_03430</name>
</gene>